<evidence type="ECO:0000313" key="4">
    <source>
        <dbReference type="Proteomes" id="UP000324800"/>
    </source>
</evidence>
<dbReference type="Gene3D" id="3.30.200.20">
    <property type="entry name" value="Phosphorylase Kinase, domain 1"/>
    <property type="match status" value="1"/>
</dbReference>
<dbReference type="InterPro" id="IPR000719">
    <property type="entry name" value="Prot_kinase_dom"/>
</dbReference>
<feature type="coiled-coil region" evidence="1">
    <location>
        <begin position="332"/>
        <end position="366"/>
    </location>
</feature>
<keyword evidence="3" id="KW-0808">Transferase</keyword>
<dbReference type="GO" id="GO:0005524">
    <property type="term" value="F:ATP binding"/>
    <property type="evidence" value="ECO:0007669"/>
    <property type="project" value="InterPro"/>
</dbReference>
<dbReference type="PANTHER" id="PTHR24361">
    <property type="entry name" value="MITOGEN-ACTIVATED KINASE KINASE KINASE"/>
    <property type="match status" value="1"/>
</dbReference>
<evidence type="ECO:0000259" key="2">
    <source>
        <dbReference type="PROSITE" id="PS50011"/>
    </source>
</evidence>
<accession>A0A5J4WZ06</accession>
<organism evidence="3 4">
    <name type="scientific">Streblomastix strix</name>
    <dbReference type="NCBI Taxonomy" id="222440"/>
    <lineage>
        <taxon>Eukaryota</taxon>
        <taxon>Metamonada</taxon>
        <taxon>Preaxostyla</taxon>
        <taxon>Oxymonadida</taxon>
        <taxon>Streblomastigidae</taxon>
        <taxon>Streblomastix</taxon>
    </lineage>
</organism>
<dbReference type="Pfam" id="PF00069">
    <property type="entry name" value="Pkinase"/>
    <property type="match status" value="1"/>
</dbReference>
<dbReference type="InterPro" id="IPR053235">
    <property type="entry name" value="Ser_Thr_kinase"/>
</dbReference>
<dbReference type="GO" id="GO:0004674">
    <property type="term" value="F:protein serine/threonine kinase activity"/>
    <property type="evidence" value="ECO:0007669"/>
    <property type="project" value="TreeGrafter"/>
</dbReference>
<dbReference type="InterPro" id="IPR011009">
    <property type="entry name" value="Kinase-like_dom_sf"/>
</dbReference>
<dbReference type="PANTHER" id="PTHR24361:SF613">
    <property type="entry name" value="NUCLEAR RECEPTOR-BINDING PROTEIN-RELATED"/>
    <property type="match status" value="1"/>
</dbReference>
<dbReference type="Gene3D" id="1.25.10.10">
    <property type="entry name" value="Leucine-rich Repeat Variant"/>
    <property type="match status" value="2"/>
</dbReference>
<dbReference type="SUPFAM" id="SSF56112">
    <property type="entry name" value="Protein kinase-like (PK-like)"/>
    <property type="match status" value="1"/>
</dbReference>
<evidence type="ECO:0000256" key="1">
    <source>
        <dbReference type="SAM" id="Coils"/>
    </source>
</evidence>
<sequence>MQNILPKGQKQHVWSDFEYIKELSSGAFGCVLQMKLKESGDVAIIKRFPYVNPEQKRMADEEVEVQKRIQSRYVVQFIEAFPLDKFLCIVMEFCPQNLRNEMDNEMKQMTIKDRKQHSYKHMFYILSGLQVLHQLGITHQCLSPENILVDKDGNAKLSHFESSLNSQYANYLRAIETKIYTSPEAFILDKITAECNIWSVGVITIEMITGKYPFEGQTQQETIRNIFSGQYLPLPDYIDGELKTMLINMLNMDPNQRPSVEQLLSSELMQQQAQMENNTKIEPQINDDNIDMDSLKRIQDEQNPFSRVVDDDDIMRKKDENSCLLRIADVLSQKQSENQLELQQLIEEQENACKELIQRLKDSKDIDLQQEEDFLLLTVVLEDKQDDSLRHKIVDLGIDESLLENNQQKNSIVALNGLAQNAKNFNEIMKELNLEDISRDLGKNIEGSVDEMKKTQQQQEGNCLLLTTLLLDRKDNQLRQKIINSGIAETLLHIFLTRNLELITQPFSKLFHLLTHPSSDKIKLLLINQQPYPPLIRLLNHNDCEIVEHAIYSISNILHVGLNAESLSSQHPHFNIIFQSNGINKIFKLLNRDDLKQQTPSIAAECLGFLFQAREITDDVMKSTVIIQLISTLYDPDNNQKNNAKYALIGLAQNNQNLAEITKDIDLEQIGKNLRMKIKGSEQEQKDIKAQQEGDCLLLISILDNRDDDKIRLKIVNSGIVESLLLIFLNRSLDLIYQPFTELFLQITDAEDQINQQIFAKNPYPSLLHLLDHENYQIVEDVILSIVNILTSGSNTTSVQSPHPHYDVIQVNRGAERIYQLFKRTDIKKDLKDSAAECLGHIYKARQINNDEMKEEIISHLESMLNDTEDDNKDRIKQLLLVFIQKQ</sequence>
<feature type="domain" description="Protein kinase" evidence="2">
    <location>
        <begin position="17"/>
        <end position="269"/>
    </location>
</feature>
<dbReference type="Gene3D" id="1.10.510.10">
    <property type="entry name" value="Transferase(Phosphotransferase) domain 1"/>
    <property type="match status" value="1"/>
</dbReference>
<dbReference type="Proteomes" id="UP000324800">
    <property type="component" value="Unassembled WGS sequence"/>
</dbReference>
<keyword evidence="1" id="KW-0175">Coiled coil</keyword>
<comment type="caution">
    <text evidence="3">The sequence shown here is derived from an EMBL/GenBank/DDBJ whole genome shotgun (WGS) entry which is preliminary data.</text>
</comment>
<dbReference type="InterPro" id="IPR016024">
    <property type="entry name" value="ARM-type_fold"/>
</dbReference>
<proteinExistence type="predicted"/>
<dbReference type="EMBL" id="SNRW01000621">
    <property type="protein sequence ID" value="KAA6400100.1"/>
    <property type="molecule type" value="Genomic_DNA"/>
</dbReference>
<reference evidence="3 4" key="1">
    <citation type="submission" date="2019-03" db="EMBL/GenBank/DDBJ databases">
        <title>Single cell metagenomics reveals metabolic interactions within the superorganism composed of flagellate Streblomastix strix and complex community of Bacteroidetes bacteria on its surface.</title>
        <authorList>
            <person name="Treitli S.C."/>
            <person name="Kolisko M."/>
            <person name="Husnik F."/>
            <person name="Keeling P."/>
            <person name="Hampl V."/>
        </authorList>
    </citation>
    <scope>NUCLEOTIDE SEQUENCE [LARGE SCALE GENOMIC DNA]</scope>
    <source>
        <strain evidence="3">ST1C</strain>
    </source>
</reference>
<dbReference type="PROSITE" id="PS50011">
    <property type="entry name" value="PROTEIN_KINASE_DOM"/>
    <property type="match status" value="1"/>
</dbReference>
<dbReference type="AlphaFoldDB" id="A0A5J4WZ06"/>
<gene>
    <name evidence="3" type="ORF">EZS28_004372</name>
</gene>
<dbReference type="GO" id="GO:0005737">
    <property type="term" value="C:cytoplasm"/>
    <property type="evidence" value="ECO:0007669"/>
    <property type="project" value="TreeGrafter"/>
</dbReference>
<evidence type="ECO:0000313" key="3">
    <source>
        <dbReference type="EMBL" id="KAA6400100.1"/>
    </source>
</evidence>
<keyword evidence="3" id="KW-0418">Kinase</keyword>
<protein>
    <submittedName>
        <fullName evidence="3">Putative Serine/Threonine kinase domain protein</fullName>
    </submittedName>
</protein>
<dbReference type="SUPFAM" id="SSF48371">
    <property type="entry name" value="ARM repeat"/>
    <property type="match status" value="1"/>
</dbReference>
<dbReference type="InterPro" id="IPR011989">
    <property type="entry name" value="ARM-like"/>
</dbReference>
<name>A0A5J4WZ06_9EUKA</name>